<dbReference type="GO" id="GO:0002232">
    <property type="term" value="P:leukocyte chemotaxis involved in inflammatory response"/>
    <property type="evidence" value="ECO:0007669"/>
    <property type="project" value="Ensembl"/>
</dbReference>
<organism evidence="8 9">
    <name type="scientific">Sciurus vulgaris</name>
    <name type="common">Eurasian red squirrel</name>
    <dbReference type="NCBI Taxonomy" id="55149"/>
    <lineage>
        <taxon>Eukaryota</taxon>
        <taxon>Metazoa</taxon>
        <taxon>Chordata</taxon>
        <taxon>Craniata</taxon>
        <taxon>Vertebrata</taxon>
        <taxon>Euteleostomi</taxon>
        <taxon>Mammalia</taxon>
        <taxon>Eutheria</taxon>
        <taxon>Euarchontoglires</taxon>
        <taxon>Glires</taxon>
        <taxon>Rodentia</taxon>
        <taxon>Sciuromorpha</taxon>
        <taxon>Sciuridae</taxon>
        <taxon>Sciurinae</taxon>
        <taxon>Sciurini</taxon>
        <taxon>Sciurus</taxon>
    </lineage>
</organism>
<feature type="transmembrane region" description="Helical" evidence="5">
    <location>
        <begin position="240"/>
        <end position="265"/>
    </location>
</feature>
<dbReference type="Gene3D" id="2.60.40.10">
    <property type="entry name" value="Immunoglobulins"/>
    <property type="match status" value="2"/>
</dbReference>
<evidence type="ECO:0000256" key="4">
    <source>
        <dbReference type="ARBA" id="ARBA00023180"/>
    </source>
</evidence>
<keyword evidence="5" id="KW-0812">Transmembrane</keyword>
<feature type="chain" id="PRO_5034028843" evidence="6">
    <location>
        <begin position="25"/>
        <end position="340"/>
    </location>
</feature>
<dbReference type="GO" id="GO:0042169">
    <property type="term" value="F:SH2 domain binding"/>
    <property type="evidence" value="ECO:0007669"/>
    <property type="project" value="Ensembl"/>
</dbReference>
<dbReference type="GO" id="GO:2000510">
    <property type="term" value="P:positive regulation of dendritic cell chemotaxis"/>
    <property type="evidence" value="ECO:0007669"/>
    <property type="project" value="Ensembl"/>
</dbReference>
<dbReference type="GO" id="GO:0042802">
    <property type="term" value="F:identical protein binding"/>
    <property type="evidence" value="ECO:0007669"/>
    <property type="project" value="Ensembl"/>
</dbReference>
<keyword evidence="3 5" id="KW-0472">Membrane</keyword>
<dbReference type="GO" id="GO:0031338">
    <property type="term" value="P:regulation of vesicle fusion"/>
    <property type="evidence" value="ECO:0007669"/>
    <property type="project" value="Ensembl"/>
</dbReference>
<evidence type="ECO:0000256" key="6">
    <source>
        <dbReference type="SAM" id="SignalP"/>
    </source>
</evidence>
<protein>
    <submittedName>
        <fullName evidence="8">Signaling lymphocytic activation molecule family member 1</fullName>
    </submittedName>
</protein>
<evidence type="ECO:0000256" key="5">
    <source>
        <dbReference type="SAM" id="Phobius"/>
    </source>
</evidence>
<feature type="signal peptide" evidence="6">
    <location>
        <begin position="1"/>
        <end position="24"/>
    </location>
</feature>
<evidence type="ECO:0000259" key="7">
    <source>
        <dbReference type="PROSITE" id="PS50835"/>
    </source>
</evidence>
<dbReference type="GO" id="GO:0042104">
    <property type="term" value="P:positive regulation of activated T cell proliferation"/>
    <property type="evidence" value="ECO:0007669"/>
    <property type="project" value="Ensembl"/>
</dbReference>
<dbReference type="GO" id="GO:0046330">
    <property type="term" value="P:positive regulation of JNK cascade"/>
    <property type="evidence" value="ECO:0007669"/>
    <property type="project" value="Ensembl"/>
</dbReference>
<dbReference type="GO" id="GO:0002277">
    <property type="term" value="P:myeloid dendritic cell activation involved in immune response"/>
    <property type="evidence" value="ECO:0007669"/>
    <property type="project" value="Ensembl"/>
</dbReference>
<dbReference type="GO" id="GO:0001618">
    <property type="term" value="F:virus receptor activity"/>
    <property type="evidence" value="ECO:0007669"/>
    <property type="project" value="Ensembl"/>
</dbReference>
<dbReference type="GO" id="GO:0032729">
    <property type="term" value="P:positive regulation of type II interferon production"/>
    <property type="evidence" value="ECO:0007669"/>
    <property type="project" value="Ensembl"/>
</dbReference>
<dbReference type="SUPFAM" id="SSF48726">
    <property type="entry name" value="Immunoglobulin"/>
    <property type="match status" value="1"/>
</dbReference>
<dbReference type="GO" id="GO:0032689">
    <property type="term" value="P:negative regulation of type II interferon production"/>
    <property type="evidence" value="ECO:0007669"/>
    <property type="project" value="Ensembl"/>
</dbReference>
<dbReference type="GO" id="GO:0001779">
    <property type="term" value="P:natural killer cell differentiation"/>
    <property type="evidence" value="ECO:0007669"/>
    <property type="project" value="Ensembl"/>
</dbReference>
<evidence type="ECO:0000256" key="1">
    <source>
        <dbReference type="ARBA" id="ARBA00004370"/>
    </source>
</evidence>
<name>A0A8D2B9T0_SCIVU</name>
<evidence type="ECO:0000256" key="2">
    <source>
        <dbReference type="ARBA" id="ARBA00022729"/>
    </source>
</evidence>
<dbReference type="GO" id="GO:0009897">
    <property type="term" value="C:external side of plasma membrane"/>
    <property type="evidence" value="ECO:0007669"/>
    <property type="project" value="Ensembl"/>
</dbReference>
<dbReference type="GO" id="GO:2000349">
    <property type="term" value="P:negative regulation of CD40 signaling pathway"/>
    <property type="evidence" value="ECO:0007669"/>
    <property type="project" value="Ensembl"/>
</dbReference>
<dbReference type="PROSITE" id="PS50835">
    <property type="entry name" value="IG_LIKE"/>
    <property type="match status" value="1"/>
</dbReference>
<dbReference type="GO" id="GO:0002725">
    <property type="term" value="P:negative regulation of T cell cytokine production"/>
    <property type="evidence" value="ECO:0007669"/>
    <property type="project" value="Ensembl"/>
</dbReference>
<dbReference type="PANTHER" id="PTHR12080:SF49">
    <property type="entry name" value="SIGNALING LYMPHOCYTIC ACTIVATION MOLECULE"/>
    <property type="match status" value="1"/>
</dbReference>
<dbReference type="GO" id="GO:0032715">
    <property type="term" value="P:negative regulation of interleukin-6 production"/>
    <property type="evidence" value="ECO:0007669"/>
    <property type="project" value="Ensembl"/>
</dbReference>
<comment type="subcellular location">
    <subcellularLocation>
        <location evidence="1">Membrane</location>
    </subcellularLocation>
</comment>
<dbReference type="InterPro" id="IPR007110">
    <property type="entry name" value="Ig-like_dom"/>
</dbReference>
<dbReference type="GO" id="GO:0038023">
    <property type="term" value="F:signaling receptor activity"/>
    <property type="evidence" value="ECO:0007669"/>
    <property type="project" value="Ensembl"/>
</dbReference>
<proteinExistence type="predicted"/>
<reference evidence="8" key="2">
    <citation type="submission" date="2025-08" db="UniProtKB">
        <authorList>
            <consortium name="Ensembl"/>
        </authorList>
    </citation>
    <scope>IDENTIFICATION</scope>
</reference>
<feature type="domain" description="Ig-like" evidence="7">
    <location>
        <begin position="144"/>
        <end position="225"/>
    </location>
</feature>
<reference evidence="8" key="3">
    <citation type="submission" date="2025-09" db="UniProtKB">
        <authorList>
            <consortium name="Ensembl"/>
        </authorList>
    </citation>
    <scope>IDENTIFICATION</scope>
</reference>
<evidence type="ECO:0000313" key="9">
    <source>
        <dbReference type="Proteomes" id="UP000694564"/>
    </source>
</evidence>
<dbReference type="InterPro" id="IPR010407">
    <property type="entry name" value="Sig_lymph_act_molc_N"/>
</dbReference>
<keyword evidence="5" id="KW-1133">Transmembrane helix</keyword>
<dbReference type="GO" id="GO:0010759">
    <property type="term" value="P:positive regulation of macrophage chemotaxis"/>
    <property type="evidence" value="ECO:0007669"/>
    <property type="project" value="Ensembl"/>
</dbReference>
<dbReference type="AlphaFoldDB" id="A0A8D2B9T0"/>
<dbReference type="GO" id="GO:2000556">
    <property type="term" value="P:positive regulation of T-helper 1 cell cytokine production"/>
    <property type="evidence" value="ECO:0007669"/>
    <property type="project" value="Ensembl"/>
</dbReference>
<dbReference type="GO" id="GO:0032720">
    <property type="term" value="P:negative regulation of tumor necrosis factor production"/>
    <property type="evidence" value="ECO:0007669"/>
    <property type="project" value="Ensembl"/>
</dbReference>
<dbReference type="InterPro" id="IPR036179">
    <property type="entry name" value="Ig-like_dom_sf"/>
</dbReference>
<dbReference type="GO" id="GO:0001787">
    <property type="term" value="P:natural killer cell proliferation"/>
    <property type="evidence" value="ECO:0007669"/>
    <property type="project" value="Ensembl"/>
</dbReference>
<dbReference type="PANTHER" id="PTHR12080">
    <property type="entry name" value="SIGNALING LYMPHOCYTIC ACTIVATION MOLECULE"/>
    <property type="match status" value="1"/>
</dbReference>
<dbReference type="GO" id="GO:0032695">
    <property type="term" value="P:negative regulation of interleukin-12 production"/>
    <property type="evidence" value="ECO:0007669"/>
    <property type="project" value="Ensembl"/>
</dbReference>
<evidence type="ECO:0000256" key="3">
    <source>
        <dbReference type="ARBA" id="ARBA00023136"/>
    </source>
</evidence>
<dbReference type="GeneTree" id="ENSGT01030000234540"/>
<dbReference type="InterPro" id="IPR015631">
    <property type="entry name" value="CD2/SLAM_rcpt"/>
</dbReference>
<reference evidence="8" key="1">
    <citation type="submission" date="2020-06" db="EMBL/GenBank/DDBJ databases">
        <authorList>
            <consortium name="Wellcome Sanger Institute Data Sharing"/>
        </authorList>
    </citation>
    <scope>NUCLEOTIDE SEQUENCE [LARGE SCALE GENOMIC DNA]</scope>
</reference>
<keyword evidence="9" id="KW-1185">Reference proteome</keyword>
<sequence>MDTKGLLSLSLLLVLSLAVELSYATGGGMMNCPKILWRLGSDVLLPLSSERINKSMNKSIHILVTTAKSRESSVKRKIVSFDPSEKGSPRFLEDGYQFHLENLSLGILGSKNDSEGWYFMSLEENVSVQHFCVQLKLYEQVSTPEIKVLNTTQENDNGTCSLTVACTVEKGDHVTYTWNEKAGTHLLSPANSSHLLYLTLGPQHADDIYICTASNPVSNRSQAFSPGHRCGFKSSGSRQWGLYAGLLLGGIVGVIMVLEVVILLLRRRGKTNHYQPATEEKSLTIYAQVQKAGTLQKKPVPLPAEDPCTTIYVAATEPVPEPAQESNPITVYASVTLPES</sequence>
<keyword evidence="4" id="KW-0325">Glycoprotein</keyword>
<dbReference type="GO" id="GO:0070374">
    <property type="term" value="P:positive regulation of ERK1 and ERK2 cascade"/>
    <property type="evidence" value="ECO:0007669"/>
    <property type="project" value="Ensembl"/>
</dbReference>
<dbReference type="InterPro" id="IPR013783">
    <property type="entry name" value="Ig-like_fold"/>
</dbReference>
<dbReference type="Proteomes" id="UP000694564">
    <property type="component" value="Chromosome 1"/>
</dbReference>
<dbReference type="Pfam" id="PF06214">
    <property type="entry name" value="SLAM"/>
    <property type="match status" value="1"/>
</dbReference>
<dbReference type="GO" id="GO:0045335">
    <property type="term" value="C:phagocytic vesicle"/>
    <property type="evidence" value="ECO:0007669"/>
    <property type="project" value="Ensembl"/>
</dbReference>
<dbReference type="OrthoDB" id="9835793at2759"/>
<keyword evidence="2 6" id="KW-0732">Signal</keyword>
<accession>A0A8D2B9T0</accession>
<dbReference type="Ensembl" id="ENSSVLT00005012498.1">
    <property type="protein sequence ID" value="ENSSVLP00005011288.1"/>
    <property type="gene ID" value="ENSSVLG00005008954.1"/>
</dbReference>
<evidence type="ECO:0000313" key="8">
    <source>
        <dbReference type="Ensembl" id="ENSSVLP00005011288.1"/>
    </source>
</evidence>
<gene>
    <name evidence="8" type="primary">SLAMF1</name>
</gene>